<protein>
    <recommendedName>
        <fullName evidence="4">DUF4110 domain-containing protein</fullName>
    </recommendedName>
</protein>
<organism evidence="2 3">
    <name type="scientific">Prymnesium parvum</name>
    <name type="common">Toxic golden alga</name>
    <dbReference type="NCBI Taxonomy" id="97485"/>
    <lineage>
        <taxon>Eukaryota</taxon>
        <taxon>Haptista</taxon>
        <taxon>Haptophyta</taxon>
        <taxon>Prymnesiophyceae</taxon>
        <taxon>Prymnesiales</taxon>
        <taxon>Prymnesiaceae</taxon>
        <taxon>Prymnesium</taxon>
    </lineage>
</organism>
<sequence length="579" mass="64118">MGKRDTKAAKAKRAERRGKGSLKTDDKTEKSMAKKERKALNQKDENELQAILDEFQAMQASQVDVKEEVVPPPSPRCNCTLTAHPSRDELFLLGGEHYDGKKNCFYADLYRYSIKRNEWKRVISPAAPPPRSSHQTVAVPSQGGTLFVFGGEFSSANQMQFHHYRDFWSLDLTSMQWEQVQAKNGPSARSGHRMVHVRDCLVLFGGFFDNLREVKYYNDCYIFDLSLYKWSRVTPEPNAAVPSPRSGFQMVADPGSAGGGVVILYGGYFKKKVVMQQFDVHKDKSEVDELSETGVEYRDLWLFDVESKRWDLMKKSGTPPSSRSGFCLALNRRRLVVFGGVHDEDTEDGEGLVSEFYNDLHGYALDVGKWHSLRVSGKKASKPSAKAEGQAAAKTEEPASDVAVLAGGRRRNRNRHDGSDDELAGGFSASKAKGQSDDDMEGPPYQGGEAGPAGEGGSSVGEAGSEPMPPPRMNAAAALRGNMWYIYGGLVEPEDGAELTLNDLWAIDLAKLDRWHCLQEGEKHDVALVRDEESDNDSEDSGEEGDSDSDSSDDEEELAKSSDRLKLSDEGEDKWKATQ</sequence>
<feature type="region of interest" description="Disordered" evidence="1">
    <location>
        <begin position="377"/>
        <end position="474"/>
    </location>
</feature>
<feature type="region of interest" description="Disordered" evidence="1">
    <location>
        <begin position="1"/>
        <end position="44"/>
    </location>
</feature>
<keyword evidence="3" id="KW-1185">Reference proteome</keyword>
<dbReference type="PANTHER" id="PTHR46063:SF1">
    <property type="entry name" value="KELCH DOMAIN-CONTAINING PROTEIN 4"/>
    <property type="match status" value="1"/>
</dbReference>
<dbReference type="InterPro" id="IPR015915">
    <property type="entry name" value="Kelch-typ_b-propeller"/>
</dbReference>
<name>A0AB34JFP1_PRYPA</name>
<accession>A0AB34JFP1</accession>
<evidence type="ECO:0000313" key="2">
    <source>
        <dbReference type="EMBL" id="KAL1519733.1"/>
    </source>
</evidence>
<dbReference type="PANTHER" id="PTHR46063">
    <property type="entry name" value="KELCH DOMAIN-CONTAINING PROTEIN"/>
    <property type="match status" value="1"/>
</dbReference>
<evidence type="ECO:0000256" key="1">
    <source>
        <dbReference type="SAM" id="MobiDB-lite"/>
    </source>
</evidence>
<reference evidence="2 3" key="1">
    <citation type="journal article" date="2024" name="Science">
        <title>Giant polyketide synthase enzymes in the biosynthesis of giant marine polyether toxins.</title>
        <authorList>
            <person name="Fallon T.R."/>
            <person name="Shende V.V."/>
            <person name="Wierzbicki I.H."/>
            <person name="Pendleton A.L."/>
            <person name="Watervoot N.F."/>
            <person name="Auber R.P."/>
            <person name="Gonzalez D.J."/>
            <person name="Wisecaver J.H."/>
            <person name="Moore B.S."/>
        </authorList>
    </citation>
    <scope>NUCLEOTIDE SEQUENCE [LARGE SCALE GENOMIC DNA]</scope>
    <source>
        <strain evidence="2 3">12B1</strain>
    </source>
</reference>
<dbReference type="EMBL" id="JBGBPQ010000009">
    <property type="protein sequence ID" value="KAL1519733.1"/>
    <property type="molecule type" value="Genomic_DNA"/>
</dbReference>
<feature type="region of interest" description="Disordered" evidence="1">
    <location>
        <begin position="526"/>
        <end position="579"/>
    </location>
</feature>
<dbReference type="Gene3D" id="2.120.10.80">
    <property type="entry name" value="Kelch-type beta propeller"/>
    <property type="match status" value="2"/>
</dbReference>
<dbReference type="Proteomes" id="UP001515480">
    <property type="component" value="Unassembled WGS sequence"/>
</dbReference>
<feature type="compositionally biased region" description="Basic residues" evidence="1">
    <location>
        <begin position="9"/>
        <end position="20"/>
    </location>
</feature>
<comment type="caution">
    <text evidence="2">The sequence shown here is derived from an EMBL/GenBank/DDBJ whole genome shotgun (WGS) entry which is preliminary data.</text>
</comment>
<dbReference type="AlphaFoldDB" id="A0AB34JFP1"/>
<feature type="compositionally biased region" description="Basic and acidic residues" evidence="1">
    <location>
        <begin position="22"/>
        <end position="44"/>
    </location>
</feature>
<feature type="compositionally biased region" description="Basic and acidic residues" evidence="1">
    <location>
        <begin position="558"/>
        <end position="579"/>
    </location>
</feature>
<dbReference type="SUPFAM" id="SSF117281">
    <property type="entry name" value="Kelch motif"/>
    <property type="match status" value="1"/>
</dbReference>
<evidence type="ECO:0008006" key="4">
    <source>
        <dbReference type="Google" id="ProtNLM"/>
    </source>
</evidence>
<feature type="compositionally biased region" description="Gly residues" evidence="1">
    <location>
        <begin position="448"/>
        <end position="459"/>
    </location>
</feature>
<dbReference type="InterPro" id="IPR052588">
    <property type="entry name" value="Kelch_domain_protein"/>
</dbReference>
<evidence type="ECO:0000313" key="3">
    <source>
        <dbReference type="Proteomes" id="UP001515480"/>
    </source>
</evidence>
<dbReference type="Pfam" id="PF24681">
    <property type="entry name" value="Kelch_KLHDC2_KLHL20_DRC7"/>
    <property type="match status" value="1"/>
</dbReference>
<feature type="compositionally biased region" description="Acidic residues" evidence="1">
    <location>
        <begin position="532"/>
        <end position="557"/>
    </location>
</feature>
<gene>
    <name evidence="2" type="ORF">AB1Y20_023241</name>
</gene>
<proteinExistence type="predicted"/>